<evidence type="ECO:0000256" key="8">
    <source>
        <dbReference type="ARBA" id="ARBA00023163"/>
    </source>
</evidence>
<evidence type="ECO:0000313" key="13">
    <source>
        <dbReference type="EMBL" id="HCL01876.1"/>
    </source>
</evidence>
<dbReference type="PANTHER" id="PTHR42713">
    <property type="entry name" value="HISTIDINE KINASE-RELATED"/>
    <property type="match status" value="1"/>
</dbReference>
<reference evidence="13 14" key="1">
    <citation type="journal article" date="2018" name="Nat. Biotechnol.">
        <title>A standardized bacterial taxonomy based on genome phylogeny substantially revises the tree of life.</title>
        <authorList>
            <person name="Parks D.H."/>
            <person name="Chuvochina M."/>
            <person name="Waite D.W."/>
            <person name="Rinke C."/>
            <person name="Skarshewski A."/>
            <person name="Chaumeil P.A."/>
            <person name="Hugenholtz P."/>
        </authorList>
    </citation>
    <scope>NUCLEOTIDE SEQUENCE [LARGE SCALE GENOMIC DNA]</scope>
    <source>
        <strain evidence="13">UBA11728</strain>
    </source>
</reference>
<keyword evidence="7 13" id="KW-0238">DNA-binding</keyword>
<dbReference type="GO" id="GO:0043565">
    <property type="term" value="F:sequence-specific DNA binding"/>
    <property type="evidence" value="ECO:0007669"/>
    <property type="project" value="InterPro"/>
</dbReference>
<feature type="domain" description="HTH araC/xylS-type" evidence="11">
    <location>
        <begin position="432"/>
        <end position="530"/>
    </location>
</feature>
<dbReference type="EMBL" id="DPVV01000189">
    <property type="protein sequence ID" value="HCL01876.1"/>
    <property type="molecule type" value="Genomic_DNA"/>
</dbReference>
<dbReference type="SUPFAM" id="SSF52172">
    <property type="entry name" value="CheY-like"/>
    <property type="match status" value="1"/>
</dbReference>
<dbReference type="InterPro" id="IPR020449">
    <property type="entry name" value="Tscrpt_reg_AraC-type_HTH"/>
</dbReference>
<evidence type="ECO:0000256" key="7">
    <source>
        <dbReference type="ARBA" id="ARBA00023125"/>
    </source>
</evidence>
<keyword evidence="3" id="KW-0963">Cytoplasm</keyword>
<dbReference type="InterPro" id="IPR041522">
    <property type="entry name" value="CdaR_GGDEF"/>
</dbReference>
<dbReference type="GO" id="GO:0000160">
    <property type="term" value="P:phosphorelay signal transduction system"/>
    <property type="evidence" value="ECO:0007669"/>
    <property type="project" value="UniProtKB-KW"/>
</dbReference>
<evidence type="ECO:0000256" key="3">
    <source>
        <dbReference type="ARBA" id="ARBA00022490"/>
    </source>
</evidence>
<dbReference type="CDD" id="cd17536">
    <property type="entry name" value="REC_YesN-like"/>
    <property type="match status" value="1"/>
</dbReference>
<evidence type="ECO:0000256" key="5">
    <source>
        <dbReference type="ARBA" id="ARBA00023012"/>
    </source>
</evidence>
<dbReference type="Pfam" id="PF12833">
    <property type="entry name" value="HTH_18"/>
    <property type="match status" value="1"/>
</dbReference>
<keyword evidence="5" id="KW-0902">Two-component regulatory system</keyword>
<evidence type="ECO:0000259" key="11">
    <source>
        <dbReference type="PROSITE" id="PS01124"/>
    </source>
</evidence>
<dbReference type="PRINTS" id="PR00032">
    <property type="entry name" value="HTHARAC"/>
</dbReference>
<dbReference type="AlphaFoldDB" id="A0A3D2X4H1"/>
<feature type="modified residue" description="4-aspartylphosphate" evidence="10">
    <location>
        <position position="55"/>
    </location>
</feature>
<dbReference type="Gene3D" id="3.40.50.2300">
    <property type="match status" value="1"/>
</dbReference>
<accession>A0A3D2X4H1</accession>
<dbReference type="Pfam" id="PF00072">
    <property type="entry name" value="Response_reg"/>
    <property type="match status" value="1"/>
</dbReference>
<dbReference type="PROSITE" id="PS50110">
    <property type="entry name" value="RESPONSE_REGULATORY"/>
    <property type="match status" value="1"/>
</dbReference>
<dbReference type="SMART" id="SM00342">
    <property type="entry name" value="HTH_ARAC"/>
    <property type="match status" value="1"/>
</dbReference>
<gene>
    <name evidence="13" type="ORF">DHW61_05575</name>
</gene>
<dbReference type="Proteomes" id="UP000262969">
    <property type="component" value="Unassembled WGS sequence"/>
</dbReference>
<keyword evidence="4 10" id="KW-0597">Phosphoprotein</keyword>
<evidence type="ECO:0000256" key="6">
    <source>
        <dbReference type="ARBA" id="ARBA00023015"/>
    </source>
</evidence>
<dbReference type="SMART" id="SM00448">
    <property type="entry name" value="REC"/>
    <property type="match status" value="1"/>
</dbReference>
<organism evidence="13 14">
    <name type="scientific">Lachnoclostridium phytofermentans</name>
    <dbReference type="NCBI Taxonomy" id="66219"/>
    <lineage>
        <taxon>Bacteria</taxon>
        <taxon>Bacillati</taxon>
        <taxon>Bacillota</taxon>
        <taxon>Clostridia</taxon>
        <taxon>Lachnospirales</taxon>
        <taxon>Lachnospiraceae</taxon>
    </lineage>
</organism>
<keyword evidence="6" id="KW-0805">Transcription regulation</keyword>
<dbReference type="PROSITE" id="PS00041">
    <property type="entry name" value="HTH_ARAC_FAMILY_1"/>
    <property type="match status" value="1"/>
</dbReference>
<protein>
    <recommendedName>
        <fullName evidence="2">Stage 0 sporulation protein A homolog</fullName>
    </recommendedName>
</protein>
<evidence type="ECO:0000256" key="1">
    <source>
        <dbReference type="ARBA" id="ARBA00004496"/>
    </source>
</evidence>
<evidence type="ECO:0000256" key="4">
    <source>
        <dbReference type="ARBA" id="ARBA00022553"/>
    </source>
</evidence>
<proteinExistence type="predicted"/>
<keyword evidence="8" id="KW-0804">Transcription</keyword>
<dbReference type="InterPro" id="IPR018062">
    <property type="entry name" value="HTH_AraC-typ_CS"/>
</dbReference>
<dbReference type="InterPro" id="IPR018060">
    <property type="entry name" value="HTH_AraC"/>
</dbReference>
<dbReference type="Gene3D" id="1.10.10.60">
    <property type="entry name" value="Homeodomain-like"/>
    <property type="match status" value="2"/>
</dbReference>
<evidence type="ECO:0000259" key="12">
    <source>
        <dbReference type="PROSITE" id="PS50110"/>
    </source>
</evidence>
<dbReference type="PANTHER" id="PTHR42713:SF3">
    <property type="entry name" value="TRANSCRIPTIONAL REGULATORY PROTEIN HPTR"/>
    <property type="match status" value="1"/>
</dbReference>
<dbReference type="SUPFAM" id="SSF46689">
    <property type="entry name" value="Homeodomain-like"/>
    <property type="match status" value="2"/>
</dbReference>
<comment type="function">
    <text evidence="9">May play the central regulatory role in sporulation. It may be an element of the effector pathway responsible for the activation of sporulation genes in response to nutritional stress. Spo0A may act in concert with spo0H (a sigma factor) to control the expression of some genes that are critical to the sporulation process.</text>
</comment>
<dbReference type="GO" id="GO:0003700">
    <property type="term" value="F:DNA-binding transcription factor activity"/>
    <property type="evidence" value="ECO:0007669"/>
    <property type="project" value="InterPro"/>
</dbReference>
<dbReference type="InterPro" id="IPR009057">
    <property type="entry name" value="Homeodomain-like_sf"/>
</dbReference>
<evidence type="ECO:0000256" key="10">
    <source>
        <dbReference type="PROSITE-ProRule" id="PRU00169"/>
    </source>
</evidence>
<evidence type="ECO:0000256" key="9">
    <source>
        <dbReference type="ARBA" id="ARBA00024867"/>
    </source>
</evidence>
<sequence>MYKIMLADDEGIVIESLKYIIKHNFGEECTVEFAKTGRNAIELSETFRPEIVIMDIKMPGINGIEAMREIKKYFPGMIFIVMSAYDKFDYAQEAINLGVLDYLHKPVSKERIVEVLRRAMQLIDGERKKRSKELMIREKMEAVIPILENGFIYTILLQEFEREDFANFKNLLEIPYDYGYMMVLDCGEEQIGSQMTNAIGTSVSIQTHYKEIREYIRGVIELGVVGPVMANKVVIFIPYEDMTMGYEERIRVIEQARAIIRQLKSHMDIRLRIGIGSVYFVSDAVKSYSEALKSLLETTGSVAHVDDLPLTCGYEEDYPIVIEEAIFEAIQKGDVNLAVTSTHQFFEWMVKTYPDCMTDIKLKVLEFVLWAEHIAYENGGMTYEFRSRRDYLPTIVEIEQYDVLRLWFTERIENACRNVETKKKVTSVSTVEKAKLYIRENYQKDLSLEEVSRQVDISPYYFSKVFKEETGTNFIDYLTELRMSVAKQLLLEKERSMKEIGIMVGYSDPNYFSRSFKKNIGITPTEYKEGGGA</sequence>
<comment type="subcellular location">
    <subcellularLocation>
        <location evidence="1">Cytoplasm</location>
    </subcellularLocation>
</comment>
<dbReference type="InterPro" id="IPR011006">
    <property type="entry name" value="CheY-like_superfamily"/>
</dbReference>
<dbReference type="GO" id="GO:0005737">
    <property type="term" value="C:cytoplasm"/>
    <property type="evidence" value="ECO:0007669"/>
    <property type="project" value="UniProtKB-SubCell"/>
</dbReference>
<dbReference type="PROSITE" id="PS01124">
    <property type="entry name" value="HTH_ARAC_FAMILY_2"/>
    <property type="match status" value="1"/>
</dbReference>
<name>A0A3D2X4H1_9FIRM</name>
<comment type="caution">
    <text evidence="13">The sequence shown here is derived from an EMBL/GenBank/DDBJ whole genome shotgun (WGS) entry which is preliminary data.</text>
</comment>
<dbReference type="InterPro" id="IPR001789">
    <property type="entry name" value="Sig_transdc_resp-reg_receiver"/>
</dbReference>
<evidence type="ECO:0000313" key="14">
    <source>
        <dbReference type="Proteomes" id="UP000262969"/>
    </source>
</evidence>
<feature type="domain" description="Response regulatory" evidence="12">
    <location>
        <begin position="3"/>
        <end position="120"/>
    </location>
</feature>
<dbReference type="InterPro" id="IPR051552">
    <property type="entry name" value="HptR"/>
</dbReference>
<dbReference type="Pfam" id="PF17853">
    <property type="entry name" value="GGDEF_2"/>
    <property type="match status" value="1"/>
</dbReference>
<evidence type="ECO:0000256" key="2">
    <source>
        <dbReference type="ARBA" id="ARBA00018672"/>
    </source>
</evidence>